<name>A0A558R7D4_9SPHN</name>
<dbReference type="InterPro" id="IPR016164">
    <property type="entry name" value="FAD-linked_Oxase-like_C"/>
</dbReference>
<evidence type="ECO:0000256" key="3">
    <source>
        <dbReference type="ARBA" id="ARBA00022827"/>
    </source>
</evidence>
<dbReference type="Proteomes" id="UP000318681">
    <property type="component" value="Unassembled WGS sequence"/>
</dbReference>
<sequence length="484" mass="49607">MTIDHEDAALLAGLEALLGPRGFTRDPDDLAPWLVDWRGRVRGQALALLSPADAGQVAAIVRAAATARMPLVPQGGNTSMVAGATPPAHGRALIVSLRRMRAILGVSPEDGVAIVEAGVTLSALHEAAEAVGMRFPLSLAAKGTATIGGLISTNAGGTQVLRFGPMRALVLGVEAVLPDGARFDGLSALRKDNRGYDLRQLLGGAEGTLGIITAAALRLVPAIGARAVGWAGLETPQAALGLLRRLEAATGAAVESFELVPEVALDLVLRHIPGTRAPLAGRHRWNVLVEATAPTGAPDPAGALGAALAQAIDDGLVADATVSASEAQAEALWKLRESISEAERADGMAAKHDVAVPVSAMPGFIESARQAVEARFPTTRVIAFGHLGDGNVHFNVRAPMGEDGRAWLAREGAGVSAFVHDLTVAAGGSISAEHGIGQTKLADYARLADPARLAAQRAIKAALDPLGLMNPGKLVPLAPEPPAP</sequence>
<evidence type="ECO:0000313" key="6">
    <source>
        <dbReference type="Proteomes" id="UP000318681"/>
    </source>
</evidence>
<dbReference type="PANTHER" id="PTHR43716:SF2">
    <property type="entry name" value="BLL6224 PROTEIN"/>
    <property type="match status" value="1"/>
</dbReference>
<dbReference type="Pfam" id="PF01565">
    <property type="entry name" value="FAD_binding_4"/>
    <property type="match status" value="1"/>
</dbReference>
<comment type="similarity">
    <text evidence="1">Belongs to the FAD-binding oxidoreductase/transferase type 4 family.</text>
</comment>
<dbReference type="InterPro" id="IPR016171">
    <property type="entry name" value="Vanillyl_alc_oxidase_C-sub2"/>
</dbReference>
<dbReference type="Gene3D" id="3.30.465.10">
    <property type="match status" value="1"/>
</dbReference>
<organism evidence="5 6">
    <name type="scientific">Alterirhizorhabdus solaris</name>
    <dbReference type="NCBI Taxonomy" id="2529389"/>
    <lineage>
        <taxon>Bacteria</taxon>
        <taxon>Pseudomonadati</taxon>
        <taxon>Pseudomonadota</taxon>
        <taxon>Alphaproteobacteria</taxon>
        <taxon>Sphingomonadales</taxon>
        <taxon>Rhizorhabdaceae</taxon>
        <taxon>Alterirhizorhabdus</taxon>
    </lineage>
</organism>
<dbReference type="Gene3D" id="1.10.45.10">
    <property type="entry name" value="Vanillyl-alcohol Oxidase, Chain A, domain 4"/>
    <property type="match status" value="1"/>
</dbReference>
<dbReference type="EMBL" id="VNIM01000022">
    <property type="protein sequence ID" value="TVV75287.1"/>
    <property type="molecule type" value="Genomic_DNA"/>
</dbReference>
<dbReference type="Gene3D" id="3.30.70.2740">
    <property type="match status" value="1"/>
</dbReference>
<evidence type="ECO:0000256" key="1">
    <source>
        <dbReference type="ARBA" id="ARBA00008000"/>
    </source>
</evidence>
<dbReference type="InterPro" id="IPR006094">
    <property type="entry name" value="Oxid_FAD_bind_N"/>
</dbReference>
<dbReference type="InterPro" id="IPR016169">
    <property type="entry name" value="FAD-bd_PCMH_sub2"/>
</dbReference>
<dbReference type="RefSeq" id="WP_145149695.1">
    <property type="nucleotide sequence ID" value="NZ_VNIM01000022.1"/>
</dbReference>
<dbReference type="InterPro" id="IPR004113">
    <property type="entry name" value="FAD-bd_oxidored_4_C"/>
</dbReference>
<keyword evidence="2" id="KW-0285">Flavoprotein</keyword>
<dbReference type="InterPro" id="IPR036318">
    <property type="entry name" value="FAD-bd_PCMH-like_sf"/>
</dbReference>
<dbReference type="InterPro" id="IPR051264">
    <property type="entry name" value="FAD-oxidored/transferase_4"/>
</dbReference>
<gene>
    <name evidence="5" type="ORF">FOY91_07515</name>
</gene>
<evidence type="ECO:0000256" key="2">
    <source>
        <dbReference type="ARBA" id="ARBA00022630"/>
    </source>
</evidence>
<accession>A0A558R7D4</accession>
<dbReference type="Pfam" id="PF02913">
    <property type="entry name" value="FAD-oxidase_C"/>
    <property type="match status" value="1"/>
</dbReference>
<evidence type="ECO:0000313" key="5">
    <source>
        <dbReference type="EMBL" id="TVV75287.1"/>
    </source>
</evidence>
<dbReference type="OrthoDB" id="9811557at2"/>
<feature type="domain" description="FAD-binding PCMH-type" evidence="4">
    <location>
        <begin position="41"/>
        <end position="222"/>
    </location>
</feature>
<dbReference type="SUPFAM" id="SSF56176">
    <property type="entry name" value="FAD-binding/transporter-associated domain-like"/>
    <property type="match status" value="1"/>
</dbReference>
<keyword evidence="3" id="KW-0274">FAD</keyword>
<dbReference type="AlphaFoldDB" id="A0A558R7D4"/>
<keyword evidence="6" id="KW-1185">Reference proteome</keyword>
<dbReference type="PROSITE" id="PS51387">
    <property type="entry name" value="FAD_PCMH"/>
    <property type="match status" value="1"/>
</dbReference>
<dbReference type="InterPro" id="IPR016167">
    <property type="entry name" value="FAD-bd_PCMH_sub1"/>
</dbReference>
<protein>
    <submittedName>
        <fullName evidence="5">FAD-binding oxidoreductase</fullName>
    </submittedName>
</protein>
<dbReference type="Gene3D" id="3.30.70.2190">
    <property type="match status" value="1"/>
</dbReference>
<dbReference type="GO" id="GO:0071949">
    <property type="term" value="F:FAD binding"/>
    <property type="evidence" value="ECO:0007669"/>
    <property type="project" value="InterPro"/>
</dbReference>
<proteinExistence type="inferred from homology"/>
<dbReference type="PANTHER" id="PTHR43716">
    <property type="entry name" value="D-2-HYDROXYGLUTARATE DEHYDROGENASE, MITOCHONDRIAL"/>
    <property type="match status" value="1"/>
</dbReference>
<dbReference type="InterPro" id="IPR016166">
    <property type="entry name" value="FAD-bd_PCMH"/>
</dbReference>
<dbReference type="Gene3D" id="3.30.43.10">
    <property type="entry name" value="Uridine Diphospho-n-acetylenolpyruvylglucosamine Reductase, domain 2"/>
    <property type="match status" value="1"/>
</dbReference>
<evidence type="ECO:0000259" key="4">
    <source>
        <dbReference type="PROSITE" id="PS51387"/>
    </source>
</evidence>
<comment type="caution">
    <text evidence="5">The sequence shown here is derived from an EMBL/GenBank/DDBJ whole genome shotgun (WGS) entry which is preliminary data.</text>
</comment>
<reference evidence="5 6" key="1">
    <citation type="submission" date="2019-07" db="EMBL/GenBank/DDBJ databases">
        <title>Sphingomonas solaris sp. nov., isolated from a solar panel from Boston, Massachusetts.</title>
        <authorList>
            <person name="Tanner K."/>
            <person name="Pascual J."/>
            <person name="Mancuso C."/>
            <person name="Pereto J."/>
            <person name="Khalil A."/>
            <person name="Vilanova C."/>
        </authorList>
    </citation>
    <scope>NUCLEOTIDE SEQUENCE [LARGE SCALE GENOMIC DNA]</scope>
    <source>
        <strain evidence="5 6">R4DWN</strain>
    </source>
</reference>
<dbReference type="GO" id="GO:0003824">
    <property type="term" value="F:catalytic activity"/>
    <property type="evidence" value="ECO:0007669"/>
    <property type="project" value="InterPro"/>
</dbReference>
<dbReference type="GO" id="GO:0022904">
    <property type="term" value="P:respiratory electron transport chain"/>
    <property type="evidence" value="ECO:0007669"/>
    <property type="project" value="TreeGrafter"/>
</dbReference>
<dbReference type="SUPFAM" id="SSF55103">
    <property type="entry name" value="FAD-linked oxidases, C-terminal domain"/>
    <property type="match status" value="1"/>
</dbReference>